<geneLocation type="plasmid" evidence="1">
    <name>pC5.7b</name>
</geneLocation>
<accession>A0A7S4ZRC4</accession>
<sequence>MVSRFAKPQCGQVSTDSRMIGDVIASSFTSTDKREHRHVSRSQKENAEIVPVIMATP</sequence>
<evidence type="ECO:0000313" key="1">
    <source>
        <dbReference type="EMBL" id="QCL09243.1"/>
    </source>
</evidence>
<protein>
    <submittedName>
        <fullName evidence="1">Uncharacterized protein</fullName>
    </submittedName>
</protein>
<dbReference type="AlphaFoldDB" id="A0A7S4ZRC4"/>
<name>A0A7S4ZRC4_RHIRH</name>
<organism evidence="1">
    <name type="scientific">Rhizobium rhizogenes</name>
    <name type="common">Agrobacterium rhizogenes</name>
    <dbReference type="NCBI Taxonomy" id="359"/>
    <lineage>
        <taxon>Bacteria</taxon>
        <taxon>Pseudomonadati</taxon>
        <taxon>Pseudomonadota</taxon>
        <taxon>Alphaproteobacteria</taxon>
        <taxon>Hyphomicrobiales</taxon>
        <taxon>Rhizobiaceae</taxon>
        <taxon>Rhizobium/Agrobacterium group</taxon>
        <taxon>Rhizobium</taxon>
    </lineage>
</organism>
<gene>
    <name evidence="1" type="ORF">pC5.7b_377</name>
</gene>
<proteinExistence type="predicted"/>
<reference evidence="1" key="1">
    <citation type="submission" date="2018-12" db="EMBL/GenBank/DDBJ databases">
        <title>Three Rhizobium rhizogenes strains isolated from the same crown gall tumor carry diverse plasmids.</title>
        <authorList>
            <person name="Pulawska J."/>
            <person name="Kuzmanovic N."/>
        </authorList>
    </citation>
    <scope>NUCLEOTIDE SEQUENCE</scope>
    <source>
        <strain evidence="1">C5.7</strain>
        <plasmid evidence="1">pC5.7b</plasmid>
    </source>
</reference>
<keyword evidence="1" id="KW-0614">Plasmid</keyword>
<dbReference type="EMBL" id="MK318968">
    <property type="protein sequence ID" value="QCL09243.1"/>
    <property type="molecule type" value="Genomic_DNA"/>
</dbReference>